<evidence type="ECO:0000256" key="1">
    <source>
        <dbReference type="SAM" id="MobiDB-lite"/>
    </source>
</evidence>
<dbReference type="AlphaFoldDB" id="A0A8S3V1G7"/>
<feature type="compositionally biased region" description="Basic residues" evidence="1">
    <location>
        <begin position="146"/>
        <end position="158"/>
    </location>
</feature>
<name>A0A8S3V1G7_MYTED</name>
<protein>
    <submittedName>
        <fullName evidence="2">Uncharacterized protein</fullName>
    </submittedName>
</protein>
<evidence type="ECO:0000313" key="2">
    <source>
        <dbReference type="EMBL" id="CAG2251973.1"/>
    </source>
</evidence>
<dbReference type="EMBL" id="CAJPWZ010003103">
    <property type="protein sequence ID" value="CAG2251973.1"/>
    <property type="molecule type" value="Genomic_DNA"/>
</dbReference>
<accession>A0A8S3V1G7</accession>
<gene>
    <name evidence="2" type="ORF">MEDL_63590</name>
</gene>
<feature type="compositionally biased region" description="Acidic residues" evidence="1">
    <location>
        <begin position="31"/>
        <end position="49"/>
    </location>
</feature>
<feature type="compositionally biased region" description="Basic and acidic residues" evidence="1">
    <location>
        <begin position="50"/>
        <end position="76"/>
    </location>
</feature>
<feature type="region of interest" description="Disordered" evidence="1">
    <location>
        <begin position="1"/>
        <end position="96"/>
    </location>
</feature>
<comment type="caution">
    <text evidence="2">The sequence shown here is derived from an EMBL/GenBank/DDBJ whole genome shotgun (WGS) entry which is preliminary data.</text>
</comment>
<keyword evidence="3" id="KW-1185">Reference proteome</keyword>
<reference evidence="2" key="1">
    <citation type="submission" date="2021-03" db="EMBL/GenBank/DDBJ databases">
        <authorList>
            <person name="Bekaert M."/>
        </authorList>
    </citation>
    <scope>NUCLEOTIDE SEQUENCE</scope>
</reference>
<feature type="compositionally biased region" description="Basic and acidic residues" evidence="1">
    <location>
        <begin position="83"/>
        <end position="92"/>
    </location>
</feature>
<evidence type="ECO:0000313" key="3">
    <source>
        <dbReference type="Proteomes" id="UP000683360"/>
    </source>
</evidence>
<organism evidence="2 3">
    <name type="scientific">Mytilus edulis</name>
    <name type="common">Blue mussel</name>
    <dbReference type="NCBI Taxonomy" id="6550"/>
    <lineage>
        <taxon>Eukaryota</taxon>
        <taxon>Metazoa</taxon>
        <taxon>Spiralia</taxon>
        <taxon>Lophotrochozoa</taxon>
        <taxon>Mollusca</taxon>
        <taxon>Bivalvia</taxon>
        <taxon>Autobranchia</taxon>
        <taxon>Pteriomorphia</taxon>
        <taxon>Mytilida</taxon>
        <taxon>Mytiloidea</taxon>
        <taxon>Mytilidae</taxon>
        <taxon>Mytilinae</taxon>
        <taxon>Mytilus</taxon>
    </lineage>
</organism>
<dbReference type="OrthoDB" id="6186498at2759"/>
<dbReference type="Proteomes" id="UP000683360">
    <property type="component" value="Unassembled WGS sequence"/>
</dbReference>
<proteinExistence type="predicted"/>
<feature type="region of interest" description="Disordered" evidence="1">
    <location>
        <begin position="121"/>
        <end position="162"/>
    </location>
</feature>
<sequence length="354" mass="41059">MSSPNVTEDVFSLEKEMTPVKSRRLQKVEEIESEVDSNDSGESSEEDEELQRLKKEQKSQEKKEKIRKEIEKEKKELKKKTEKQKGTAKVDDSLNINSLRKCPSIKKKAESAVKKILEIDSDDSSDESGDTTSSCESDELSDSIKKSKRHKNKSKKKSGIFDHPSDEVVKKQLWPQSKLQFEYAGSKINFDDLEFNLFVAGELEILSSSKIGDVERIGRTKLLKKIAYYTELYEWKGLKKMYAHIIRQIENGLADWSKDFSEIETPILIKYVKSDVKSKKSIQYGENKKPVKKEETVFYCSHFQRKKCVHNDSHYGKIRGVDKYLQHICATCWREDNRKAYHPESSEICPHQTK</sequence>